<dbReference type="PROSITE" id="PS50043">
    <property type="entry name" value="HTH_LUXR_2"/>
    <property type="match status" value="1"/>
</dbReference>
<name>A0A1Y1RVH8_9SPIO</name>
<accession>A0A1Y1RVH8</accession>
<evidence type="ECO:0000256" key="1">
    <source>
        <dbReference type="ARBA" id="ARBA00023015"/>
    </source>
</evidence>
<feature type="domain" description="HTH luxR-type" evidence="4">
    <location>
        <begin position="157"/>
        <end position="222"/>
    </location>
</feature>
<dbReference type="InterPro" id="IPR000792">
    <property type="entry name" value="Tscrpt_reg_LuxR_C"/>
</dbReference>
<keyword evidence="1" id="KW-0805">Transcription regulation</keyword>
<protein>
    <recommendedName>
        <fullName evidence="4">HTH luxR-type domain-containing protein</fullName>
    </recommendedName>
</protein>
<evidence type="ECO:0000256" key="3">
    <source>
        <dbReference type="ARBA" id="ARBA00023163"/>
    </source>
</evidence>
<dbReference type="FunFam" id="1.10.10.10:FF:000153">
    <property type="entry name" value="LuxR family transcriptional regulator"/>
    <property type="match status" value="1"/>
</dbReference>
<keyword evidence="2" id="KW-0238">DNA-binding</keyword>
<dbReference type="OrthoDB" id="371301at2"/>
<dbReference type="PROSITE" id="PS00622">
    <property type="entry name" value="HTH_LUXR_1"/>
    <property type="match status" value="1"/>
</dbReference>
<dbReference type="RefSeq" id="WP_083052392.1">
    <property type="nucleotide sequence ID" value="NZ_MWQY01000021.1"/>
</dbReference>
<keyword evidence="3" id="KW-0804">Transcription</keyword>
<dbReference type="PRINTS" id="PR00038">
    <property type="entry name" value="HTHLUXR"/>
</dbReference>
<organism evidence="5 6">
    <name type="scientific">Marispirochaeta aestuarii</name>
    <dbReference type="NCBI Taxonomy" id="1963862"/>
    <lineage>
        <taxon>Bacteria</taxon>
        <taxon>Pseudomonadati</taxon>
        <taxon>Spirochaetota</taxon>
        <taxon>Spirochaetia</taxon>
        <taxon>Spirochaetales</taxon>
        <taxon>Spirochaetaceae</taxon>
        <taxon>Marispirochaeta</taxon>
    </lineage>
</organism>
<dbReference type="GO" id="GO:0003677">
    <property type="term" value="F:DNA binding"/>
    <property type="evidence" value="ECO:0007669"/>
    <property type="project" value="UniProtKB-KW"/>
</dbReference>
<gene>
    <name evidence="5" type="ORF">B4O97_16030</name>
</gene>
<dbReference type="Pfam" id="PF00196">
    <property type="entry name" value="GerE"/>
    <property type="match status" value="1"/>
</dbReference>
<dbReference type="CDD" id="cd06170">
    <property type="entry name" value="LuxR_C_like"/>
    <property type="match status" value="1"/>
</dbReference>
<dbReference type="PANTHER" id="PTHR44688:SF16">
    <property type="entry name" value="DNA-BINDING TRANSCRIPTIONAL ACTIVATOR DEVR_DOSR"/>
    <property type="match status" value="1"/>
</dbReference>
<reference evidence="5 6" key="1">
    <citation type="submission" date="2017-03" db="EMBL/GenBank/DDBJ databases">
        <title>Draft Genome sequence of Marispirochaeta sp. strain JC444.</title>
        <authorList>
            <person name="Shivani Y."/>
            <person name="Subhash Y."/>
            <person name="Sasikala C."/>
            <person name="Ramana C."/>
        </authorList>
    </citation>
    <scope>NUCLEOTIDE SEQUENCE [LARGE SCALE GENOMIC DNA]</scope>
    <source>
        <strain evidence="5 6">JC444</strain>
    </source>
</reference>
<dbReference type="Gene3D" id="3.40.50.2300">
    <property type="match status" value="1"/>
</dbReference>
<evidence type="ECO:0000313" key="6">
    <source>
        <dbReference type="Proteomes" id="UP000192343"/>
    </source>
</evidence>
<dbReference type="Proteomes" id="UP000192343">
    <property type="component" value="Unassembled WGS sequence"/>
</dbReference>
<sequence>MDSPSGRQIVLMSADNLSNQMLVYSIKKELDVDCTIYSHSLNNFPEGSRFNPDTLSSGESSFLFLIDCKDADIETVTRSVIDNPQLNNHLIAFYNLSDYSESEVKALTKRVRGFFYTDDSMELFLKGVNAIFEGEVWISRQILLRYIMNHVEGHKKDAGQAVQLTQREQQILSLMSAGVGNEEIGDRLCISVNTVKTHMYNIYKKIQVSNRLQAALWAARNL</sequence>
<evidence type="ECO:0000256" key="2">
    <source>
        <dbReference type="ARBA" id="ARBA00023125"/>
    </source>
</evidence>
<comment type="caution">
    <text evidence="5">The sequence shown here is derived from an EMBL/GenBank/DDBJ whole genome shotgun (WGS) entry which is preliminary data.</text>
</comment>
<dbReference type="PANTHER" id="PTHR44688">
    <property type="entry name" value="DNA-BINDING TRANSCRIPTIONAL ACTIVATOR DEVR_DOSR"/>
    <property type="match status" value="1"/>
</dbReference>
<dbReference type="SMART" id="SM00421">
    <property type="entry name" value="HTH_LUXR"/>
    <property type="match status" value="1"/>
</dbReference>
<dbReference type="STRING" id="1963862.B4O97_16030"/>
<dbReference type="SUPFAM" id="SSF46894">
    <property type="entry name" value="C-terminal effector domain of the bipartite response regulators"/>
    <property type="match status" value="1"/>
</dbReference>
<dbReference type="EMBL" id="MWQY01000021">
    <property type="protein sequence ID" value="ORC32667.1"/>
    <property type="molecule type" value="Genomic_DNA"/>
</dbReference>
<proteinExistence type="predicted"/>
<dbReference type="InterPro" id="IPR036388">
    <property type="entry name" value="WH-like_DNA-bd_sf"/>
</dbReference>
<dbReference type="AlphaFoldDB" id="A0A1Y1RVH8"/>
<evidence type="ECO:0000259" key="4">
    <source>
        <dbReference type="PROSITE" id="PS50043"/>
    </source>
</evidence>
<dbReference type="Gene3D" id="1.10.10.10">
    <property type="entry name" value="Winged helix-like DNA-binding domain superfamily/Winged helix DNA-binding domain"/>
    <property type="match status" value="1"/>
</dbReference>
<evidence type="ECO:0000313" key="5">
    <source>
        <dbReference type="EMBL" id="ORC32667.1"/>
    </source>
</evidence>
<dbReference type="InterPro" id="IPR016032">
    <property type="entry name" value="Sig_transdc_resp-reg_C-effctor"/>
</dbReference>
<dbReference type="GO" id="GO:0006355">
    <property type="term" value="P:regulation of DNA-templated transcription"/>
    <property type="evidence" value="ECO:0007669"/>
    <property type="project" value="InterPro"/>
</dbReference>
<keyword evidence="6" id="KW-1185">Reference proteome</keyword>